<keyword evidence="2" id="KW-0812">Transmembrane</keyword>
<keyword evidence="2" id="KW-0472">Membrane</keyword>
<comment type="caution">
    <text evidence="3">The sequence shown here is derived from an EMBL/GenBank/DDBJ whole genome shotgun (WGS) entry which is preliminary data.</text>
</comment>
<reference evidence="3 4" key="1">
    <citation type="journal article" date="2018" name="Nat. Ecol. Evol.">
        <title>Shark genomes provide insights into elasmobranch evolution and the origin of vertebrates.</title>
        <authorList>
            <person name="Hara Y"/>
            <person name="Yamaguchi K"/>
            <person name="Onimaru K"/>
            <person name="Kadota M"/>
            <person name="Koyanagi M"/>
            <person name="Keeley SD"/>
            <person name="Tatsumi K"/>
            <person name="Tanaka K"/>
            <person name="Motone F"/>
            <person name="Kageyama Y"/>
            <person name="Nozu R"/>
            <person name="Adachi N"/>
            <person name="Nishimura O"/>
            <person name="Nakagawa R"/>
            <person name="Tanegashima C"/>
            <person name="Kiyatake I"/>
            <person name="Matsumoto R"/>
            <person name="Murakumo K"/>
            <person name="Nishida K"/>
            <person name="Terakita A"/>
            <person name="Kuratani S"/>
            <person name="Sato K"/>
            <person name="Hyodo S Kuraku.S."/>
        </authorList>
    </citation>
    <scope>NUCLEOTIDE SEQUENCE [LARGE SCALE GENOMIC DNA]</scope>
</reference>
<keyword evidence="2" id="KW-1133">Transmembrane helix</keyword>
<dbReference type="GO" id="GO:0051046">
    <property type="term" value="P:regulation of secretion"/>
    <property type="evidence" value="ECO:0007669"/>
    <property type="project" value="TreeGrafter"/>
</dbReference>
<accession>A0A401P5H4</accession>
<feature type="region of interest" description="Disordered" evidence="1">
    <location>
        <begin position="95"/>
        <end position="135"/>
    </location>
</feature>
<sequence length="170" mass="18814">MKFTKKINIWNQKSKLRAFPQWANEENSTKFIILTIISIICIFGVLVASGVIYCLRHRSHQALKEKLGTLGHDATSGSDATSAYQELCRQRMAVKTSDRPEPAHASRVNSVSSQFSDGPQPSPSTRSSTSSWCEEPVQSNMDISTGHMILVITRPTILLISFLTAMMRGG</sequence>
<dbReference type="STRING" id="75743.A0A401P5H4"/>
<dbReference type="PANTHER" id="PTHR46106">
    <property type="entry name" value="IA-2 PROTEIN TYROSINE PHOSPHATASE, ISOFORM C"/>
    <property type="match status" value="1"/>
</dbReference>
<feature type="compositionally biased region" description="Polar residues" evidence="1">
    <location>
        <begin position="107"/>
        <end position="119"/>
    </location>
</feature>
<dbReference type="GO" id="GO:0035773">
    <property type="term" value="P:insulin secretion involved in cellular response to glucose stimulus"/>
    <property type="evidence" value="ECO:0007669"/>
    <property type="project" value="TreeGrafter"/>
</dbReference>
<feature type="transmembrane region" description="Helical" evidence="2">
    <location>
        <begin position="31"/>
        <end position="55"/>
    </location>
</feature>
<evidence type="ECO:0000256" key="2">
    <source>
        <dbReference type="SAM" id="Phobius"/>
    </source>
</evidence>
<name>A0A401P5H4_SCYTO</name>
<dbReference type="GO" id="GO:0045202">
    <property type="term" value="C:synapse"/>
    <property type="evidence" value="ECO:0007669"/>
    <property type="project" value="TreeGrafter"/>
</dbReference>
<dbReference type="OrthoDB" id="9880441at2759"/>
<evidence type="ECO:0000313" key="3">
    <source>
        <dbReference type="EMBL" id="GCB68358.1"/>
    </source>
</evidence>
<evidence type="ECO:0000256" key="1">
    <source>
        <dbReference type="SAM" id="MobiDB-lite"/>
    </source>
</evidence>
<proteinExistence type="predicted"/>
<organism evidence="3 4">
    <name type="scientific">Scyliorhinus torazame</name>
    <name type="common">Cloudy catshark</name>
    <name type="synonym">Catulus torazame</name>
    <dbReference type="NCBI Taxonomy" id="75743"/>
    <lineage>
        <taxon>Eukaryota</taxon>
        <taxon>Metazoa</taxon>
        <taxon>Chordata</taxon>
        <taxon>Craniata</taxon>
        <taxon>Vertebrata</taxon>
        <taxon>Chondrichthyes</taxon>
        <taxon>Elasmobranchii</taxon>
        <taxon>Galeomorphii</taxon>
        <taxon>Galeoidea</taxon>
        <taxon>Carcharhiniformes</taxon>
        <taxon>Scyliorhinidae</taxon>
        <taxon>Scyliorhinus</taxon>
    </lineage>
</organism>
<protein>
    <submittedName>
        <fullName evidence="3">Uncharacterized protein</fullName>
    </submittedName>
</protein>
<evidence type="ECO:0000313" key="4">
    <source>
        <dbReference type="Proteomes" id="UP000288216"/>
    </source>
</evidence>
<gene>
    <name evidence="3" type="ORF">scyTo_0013814</name>
</gene>
<dbReference type="GO" id="GO:0030141">
    <property type="term" value="C:secretory granule"/>
    <property type="evidence" value="ECO:0007669"/>
    <property type="project" value="InterPro"/>
</dbReference>
<dbReference type="PANTHER" id="PTHR46106:SF5">
    <property type="entry name" value="RECEPTOR-TYPE TYROSINE-PROTEIN PHOSPHATASE N2"/>
    <property type="match status" value="1"/>
</dbReference>
<dbReference type="AlphaFoldDB" id="A0A401P5H4"/>
<dbReference type="EMBL" id="BFAA01007210">
    <property type="protein sequence ID" value="GCB68358.1"/>
    <property type="molecule type" value="Genomic_DNA"/>
</dbReference>
<dbReference type="Proteomes" id="UP000288216">
    <property type="component" value="Unassembled WGS sequence"/>
</dbReference>
<dbReference type="InterPro" id="IPR033522">
    <property type="entry name" value="IA-2/IA-2_beta"/>
</dbReference>
<keyword evidence="4" id="KW-1185">Reference proteome</keyword>